<dbReference type="Proteomes" id="UP000219439">
    <property type="component" value="Unassembled WGS sequence"/>
</dbReference>
<proteinExistence type="predicted"/>
<organism evidence="2 3">
    <name type="scientific">Cohaesibacter gelatinilyticus</name>
    <dbReference type="NCBI Taxonomy" id="372072"/>
    <lineage>
        <taxon>Bacteria</taxon>
        <taxon>Pseudomonadati</taxon>
        <taxon>Pseudomonadota</taxon>
        <taxon>Alphaproteobacteria</taxon>
        <taxon>Hyphomicrobiales</taxon>
        <taxon>Cohaesibacteraceae</taxon>
    </lineage>
</organism>
<keyword evidence="1" id="KW-0175">Coiled coil</keyword>
<protein>
    <recommendedName>
        <fullName evidence="4">DUF2799 domain-containing protein</fullName>
    </recommendedName>
</protein>
<gene>
    <name evidence="2" type="ORF">SAMN06265368_2440</name>
</gene>
<dbReference type="EMBL" id="OBEL01000002">
    <property type="protein sequence ID" value="SNZ19357.1"/>
    <property type="molecule type" value="Genomic_DNA"/>
</dbReference>
<reference evidence="2 3" key="1">
    <citation type="submission" date="2017-09" db="EMBL/GenBank/DDBJ databases">
        <authorList>
            <person name="Ehlers B."/>
            <person name="Leendertz F.H."/>
        </authorList>
    </citation>
    <scope>NUCLEOTIDE SEQUENCE [LARGE SCALE GENOMIC DNA]</scope>
    <source>
        <strain evidence="2 3">DSM 18289</strain>
    </source>
</reference>
<evidence type="ECO:0000313" key="3">
    <source>
        <dbReference type="Proteomes" id="UP000219439"/>
    </source>
</evidence>
<evidence type="ECO:0000313" key="2">
    <source>
        <dbReference type="EMBL" id="SNZ19357.1"/>
    </source>
</evidence>
<dbReference type="RefSeq" id="WP_097153712.1">
    <property type="nucleotide sequence ID" value="NZ_OBEL01000002.1"/>
</dbReference>
<dbReference type="InterPro" id="IPR021242">
    <property type="entry name" value="DUF2799"/>
</dbReference>
<dbReference type="OrthoDB" id="5917215at2"/>
<dbReference type="Pfam" id="PF10973">
    <property type="entry name" value="DUF2799"/>
    <property type="match status" value="1"/>
</dbReference>
<evidence type="ECO:0008006" key="4">
    <source>
        <dbReference type="Google" id="ProtNLM"/>
    </source>
</evidence>
<dbReference type="AlphaFoldDB" id="A0A285PDQ8"/>
<evidence type="ECO:0000256" key="1">
    <source>
        <dbReference type="SAM" id="Coils"/>
    </source>
</evidence>
<dbReference type="PROSITE" id="PS51257">
    <property type="entry name" value="PROKAR_LIPOPROTEIN"/>
    <property type="match status" value="1"/>
</dbReference>
<accession>A0A285PDQ8</accession>
<keyword evidence="3" id="KW-1185">Reference proteome</keyword>
<name>A0A285PDQ8_9HYPH</name>
<sequence length="184" mass="20366">MFGRYSVIVFSAVLLSGCASLSKSECEVGDWYSLGKSDGYSGYSSFSRLASHGEACSKYGIAVDQIQYQRGHAEGLLSYCTFPRGVSEGRAGRQYAGVCEGDRDAEFRRGHSAGMEYHSVNSRIQSLQRDISSAERKQRKVEAGSVDYYKLEAEIRANNREINLLSVQKGQIQENLDTLLASYN</sequence>
<feature type="coiled-coil region" evidence="1">
    <location>
        <begin position="117"/>
        <end position="144"/>
    </location>
</feature>